<evidence type="ECO:0000313" key="13">
    <source>
        <dbReference type="Proteomes" id="UP000309016"/>
    </source>
</evidence>
<sequence>MKQLLIIISLLTAAISYAAGEPIGRISGNIIDKELKEPIPYATIIINDIDGNLVSGNTSNDDGTFVIDKIEAGDYIFQVQFIGYKTFSREISISRSNSTVDVGQIALEPEIAALDDVMVVAERSTIEQRIDRKVINVGKDLTTTGATAAEIMNNVPSVNVDQDGNISLRGNSNVRVLVDGKPTNMDPAQLLRQIPSTSIKSIELITNPSAKYNPEGMSGIINIVLHKNANEGFNGNLNTGVTRGENTRFNGTLDMNYRKGKVNFFGNLGTQFGESFNLGRITLPEEDLLQAFDLINERKSLFYKVGMDFYLDDRNTISFYTNQNHFEGGPRGAMRLIFSDPSLNLTQNLDLNFDNINASYNFVYDHKFKKEDHKIQLEVNYNDFDEDENSFFSYTGNTGDFESYRDHLKETRKDLTSNLDYTLPLGETGKLEMGAEARLLETDNKFTTTSTWLEDAEYQYLRDIYSFYTTYGQTFEKWSYQLGARLENFTVDAILNNITVFQDEYFNIYPSGFLNFTPNEKNSYQLSYSRRVDRPGFGQVSPIREVSTPRLTVMGNPSLDPQFTDSMEFNYTRNFNGKGSITAGVFYRNINDFINQVIFEDPNEPGSLILMFDNFDDNNSYGLELSANYKFTTWWSTNSSFEVYSQKQKGLVGTEYIEIDNTAFTFRTNHSFKASERLTFQLFGFYRSPAQNLQMDMKPLYFMNAGARYSLLDNKATLSLNFNDIFNTQEFRFDNGRPIPQEGRFNNETQTVYLGFSYRFGGGKNSALKRKNRDSNEAQGGGIF</sequence>
<comment type="similarity">
    <text evidence="8">Belongs to the TonB-dependent receptor family.</text>
</comment>
<keyword evidence="3 8" id="KW-1134">Transmembrane beta strand</keyword>
<evidence type="ECO:0000256" key="7">
    <source>
        <dbReference type="ARBA" id="ARBA00023237"/>
    </source>
</evidence>
<dbReference type="Gene3D" id="2.40.170.20">
    <property type="entry name" value="TonB-dependent receptor, beta-barrel domain"/>
    <property type="match status" value="1"/>
</dbReference>
<comment type="subcellular location">
    <subcellularLocation>
        <location evidence="1 8">Cell outer membrane</location>
        <topology evidence="1 8">Multi-pass membrane protein</topology>
    </subcellularLocation>
</comment>
<dbReference type="GO" id="GO:0044718">
    <property type="term" value="P:siderophore transmembrane transport"/>
    <property type="evidence" value="ECO:0007669"/>
    <property type="project" value="TreeGrafter"/>
</dbReference>
<dbReference type="Gene3D" id="2.170.130.10">
    <property type="entry name" value="TonB-dependent receptor, plug domain"/>
    <property type="match status" value="1"/>
</dbReference>
<accession>A0A5B7X5N7</accession>
<evidence type="ECO:0000256" key="6">
    <source>
        <dbReference type="ARBA" id="ARBA00023136"/>
    </source>
</evidence>
<dbReference type="Pfam" id="PF07715">
    <property type="entry name" value="Plug"/>
    <property type="match status" value="1"/>
</dbReference>
<dbReference type="InterPro" id="IPR012910">
    <property type="entry name" value="Plug_dom"/>
</dbReference>
<keyword evidence="5 9" id="KW-0732">Signal</keyword>
<proteinExistence type="inferred from homology"/>
<keyword evidence="7 8" id="KW-0998">Cell outer membrane</keyword>
<dbReference type="GO" id="GO:0015344">
    <property type="term" value="F:siderophore uptake transmembrane transporter activity"/>
    <property type="evidence" value="ECO:0007669"/>
    <property type="project" value="TreeGrafter"/>
</dbReference>
<dbReference type="RefSeq" id="WP_139067266.1">
    <property type="nucleotide sequence ID" value="NZ_CP040812.1"/>
</dbReference>
<evidence type="ECO:0000256" key="8">
    <source>
        <dbReference type="PROSITE-ProRule" id="PRU01360"/>
    </source>
</evidence>
<evidence type="ECO:0000259" key="11">
    <source>
        <dbReference type="Pfam" id="PF14905"/>
    </source>
</evidence>
<keyword evidence="4 8" id="KW-0812">Transmembrane</keyword>
<evidence type="ECO:0000256" key="3">
    <source>
        <dbReference type="ARBA" id="ARBA00022452"/>
    </source>
</evidence>
<evidence type="ECO:0000259" key="10">
    <source>
        <dbReference type="Pfam" id="PF07715"/>
    </source>
</evidence>
<reference evidence="12 13" key="1">
    <citation type="submission" date="2019-06" db="EMBL/GenBank/DDBJ databases">
        <title>Complete genome sequence of Antarcticibacterium flavum KCTC 52984T from an Antarctic marine sediment.</title>
        <authorList>
            <person name="Lee Y.M."/>
            <person name="Shin S.C."/>
        </authorList>
    </citation>
    <scope>NUCLEOTIDE SEQUENCE [LARGE SCALE GENOMIC DNA]</scope>
    <source>
        <strain evidence="12 13">KCTC 52984</strain>
    </source>
</reference>
<name>A0A5B7X5N7_9FLAO</name>
<evidence type="ECO:0000256" key="9">
    <source>
        <dbReference type="SAM" id="SignalP"/>
    </source>
</evidence>
<evidence type="ECO:0000256" key="1">
    <source>
        <dbReference type="ARBA" id="ARBA00004571"/>
    </source>
</evidence>
<dbReference type="OrthoDB" id="8764943at2"/>
<keyword evidence="6 8" id="KW-0472">Membrane</keyword>
<dbReference type="Pfam" id="PF13715">
    <property type="entry name" value="CarbopepD_reg_2"/>
    <property type="match status" value="1"/>
</dbReference>
<keyword evidence="13" id="KW-1185">Reference proteome</keyword>
<dbReference type="GO" id="GO:0009279">
    <property type="term" value="C:cell outer membrane"/>
    <property type="evidence" value="ECO:0007669"/>
    <property type="project" value="UniProtKB-SubCell"/>
</dbReference>
<keyword evidence="2 8" id="KW-0813">Transport</keyword>
<dbReference type="KEGG" id="afla:FHG64_15580"/>
<feature type="domain" description="Outer membrane protein beta-barrel" evidence="11">
    <location>
        <begin position="366"/>
        <end position="758"/>
    </location>
</feature>
<dbReference type="SUPFAM" id="SSF49464">
    <property type="entry name" value="Carboxypeptidase regulatory domain-like"/>
    <property type="match status" value="1"/>
</dbReference>
<dbReference type="SUPFAM" id="SSF56935">
    <property type="entry name" value="Porins"/>
    <property type="match status" value="1"/>
</dbReference>
<dbReference type="Gene3D" id="2.60.40.1120">
    <property type="entry name" value="Carboxypeptidase-like, regulatory domain"/>
    <property type="match status" value="1"/>
</dbReference>
<dbReference type="InterPro" id="IPR008969">
    <property type="entry name" value="CarboxyPept-like_regulatory"/>
</dbReference>
<dbReference type="PROSITE" id="PS52016">
    <property type="entry name" value="TONB_DEPENDENT_REC_3"/>
    <property type="match status" value="1"/>
</dbReference>
<organism evidence="12 13">
    <name type="scientific">Antarcticibacterium flavum</name>
    <dbReference type="NCBI Taxonomy" id="2058175"/>
    <lineage>
        <taxon>Bacteria</taxon>
        <taxon>Pseudomonadati</taxon>
        <taxon>Bacteroidota</taxon>
        <taxon>Flavobacteriia</taxon>
        <taxon>Flavobacteriales</taxon>
        <taxon>Flavobacteriaceae</taxon>
        <taxon>Antarcticibacterium</taxon>
    </lineage>
</organism>
<dbReference type="EMBL" id="CP040812">
    <property type="protein sequence ID" value="QCY70697.1"/>
    <property type="molecule type" value="Genomic_DNA"/>
</dbReference>
<dbReference type="InterPro" id="IPR039426">
    <property type="entry name" value="TonB-dep_rcpt-like"/>
</dbReference>
<evidence type="ECO:0000256" key="4">
    <source>
        <dbReference type="ARBA" id="ARBA00022692"/>
    </source>
</evidence>
<dbReference type="InterPro" id="IPR041700">
    <property type="entry name" value="OMP_b-brl_3"/>
</dbReference>
<protein>
    <submittedName>
        <fullName evidence="12">TonB-dependent receptor</fullName>
    </submittedName>
</protein>
<dbReference type="AlphaFoldDB" id="A0A5B7X5N7"/>
<feature type="domain" description="TonB-dependent receptor plug" evidence="10">
    <location>
        <begin position="145"/>
        <end position="219"/>
    </location>
</feature>
<dbReference type="Proteomes" id="UP000309016">
    <property type="component" value="Chromosome"/>
</dbReference>
<dbReference type="InterPro" id="IPR036942">
    <property type="entry name" value="Beta-barrel_TonB_sf"/>
</dbReference>
<dbReference type="PANTHER" id="PTHR30069">
    <property type="entry name" value="TONB-DEPENDENT OUTER MEMBRANE RECEPTOR"/>
    <property type="match status" value="1"/>
</dbReference>
<evidence type="ECO:0000256" key="2">
    <source>
        <dbReference type="ARBA" id="ARBA00022448"/>
    </source>
</evidence>
<dbReference type="Pfam" id="PF14905">
    <property type="entry name" value="OMP_b-brl_3"/>
    <property type="match status" value="1"/>
</dbReference>
<evidence type="ECO:0000256" key="5">
    <source>
        <dbReference type="ARBA" id="ARBA00022729"/>
    </source>
</evidence>
<gene>
    <name evidence="12" type="ORF">FHG64_15580</name>
</gene>
<dbReference type="InterPro" id="IPR037066">
    <property type="entry name" value="Plug_dom_sf"/>
</dbReference>
<keyword evidence="12" id="KW-0675">Receptor</keyword>
<dbReference type="PANTHER" id="PTHR30069:SF29">
    <property type="entry name" value="HEMOGLOBIN AND HEMOGLOBIN-HAPTOGLOBIN-BINDING PROTEIN 1-RELATED"/>
    <property type="match status" value="1"/>
</dbReference>
<feature type="signal peptide" evidence="9">
    <location>
        <begin position="1"/>
        <end position="18"/>
    </location>
</feature>
<feature type="chain" id="PRO_5023069797" evidence="9">
    <location>
        <begin position="19"/>
        <end position="784"/>
    </location>
</feature>
<evidence type="ECO:0000313" key="12">
    <source>
        <dbReference type="EMBL" id="QCY70697.1"/>
    </source>
</evidence>